<accession>A0A8S5NHI0</accession>
<reference evidence="1" key="1">
    <citation type="journal article" date="2021" name="Proc. Natl. Acad. Sci. U.S.A.">
        <title>A Catalog of Tens of Thousands of Viruses from Human Metagenomes Reveals Hidden Associations with Chronic Diseases.</title>
        <authorList>
            <person name="Tisza M.J."/>
            <person name="Buck C.B."/>
        </authorList>
    </citation>
    <scope>NUCLEOTIDE SEQUENCE</scope>
    <source>
        <strain evidence="1">Cttpk5</strain>
    </source>
</reference>
<proteinExistence type="predicted"/>
<protein>
    <submittedName>
        <fullName evidence="1">Uncharacterized protein</fullName>
    </submittedName>
</protein>
<evidence type="ECO:0000313" key="1">
    <source>
        <dbReference type="EMBL" id="DAD94166.1"/>
    </source>
</evidence>
<dbReference type="InterPro" id="IPR058915">
    <property type="entry name" value="AcrVA2-like"/>
</dbReference>
<dbReference type="EMBL" id="BK015174">
    <property type="protein sequence ID" value="DAD94166.1"/>
    <property type="molecule type" value="Genomic_DNA"/>
</dbReference>
<name>A0A8S5NHI0_9CAUD</name>
<dbReference type="Pfam" id="PF26125">
    <property type="entry name" value="AcrVA2-like"/>
    <property type="match status" value="1"/>
</dbReference>
<organism evidence="1">
    <name type="scientific">Siphoviridae sp. cttpk5</name>
    <dbReference type="NCBI Taxonomy" id="2826496"/>
    <lineage>
        <taxon>Viruses</taxon>
        <taxon>Duplodnaviria</taxon>
        <taxon>Heunggongvirae</taxon>
        <taxon>Uroviricota</taxon>
        <taxon>Caudoviricetes</taxon>
    </lineage>
</organism>
<sequence length="260" mass="29587">MRIDPSYPPLALLQRVTEEYPDAWEKMKLFHEMNGKNGLPRWNQWCYAPMSAAMAIVMGDSPGTYENISAATKATQEIAALAPWIENKDVFIVGRSLQERLFAQEDGEFEIDSKALYHIPYRSFYVQFADGFRYIDSPCHGVFVHLEDDVNSGDHELRLLYLKETGKTIGIPIHLGEKTVRSSLSHTVNEALKNLSDDNPEIRRAMITTLEQRNAELAAHRQALQIVLYLCKKSIENAPNPEAAFLNTKIRSGEIHIHFL</sequence>